<feature type="region of interest" description="Disordered" evidence="2">
    <location>
        <begin position="709"/>
        <end position="765"/>
    </location>
</feature>
<feature type="compositionally biased region" description="Basic and acidic residues" evidence="2">
    <location>
        <begin position="945"/>
        <end position="955"/>
    </location>
</feature>
<feature type="domain" description="CCHC-type" evidence="3">
    <location>
        <begin position="428"/>
        <end position="443"/>
    </location>
</feature>
<accession>A0A9N8VYT2</accession>
<dbReference type="Proteomes" id="UP000789706">
    <property type="component" value="Unassembled WGS sequence"/>
</dbReference>
<feature type="compositionally biased region" description="Basic and acidic residues" evidence="2">
    <location>
        <begin position="709"/>
        <end position="721"/>
    </location>
</feature>
<gene>
    <name evidence="4" type="ORF">DEBURN_LOCUS2876</name>
</gene>
<dbReference type="SMART" id="SM00343">
    <property type="entry name" value="ZnF_C2HC"/>
    <property type="match status" value="9"/>
</dbReference>
<evidence type="ECO:0000313" key="4">
    <source>
        <dbReference type="EMBL" id="CAG8465105.1"/>
    </source>
</evidence>
<proteinExistence type="predicted"/>
<feature type="compositionally biased region" description="Basic and acidic residues" evidence="2">
    <location>
        <begin position="811"/>
        <end position="873"/>
    </location>
</feature>
<feature type="domain" description="CCHC-type" evidence="3">
    <location>
        <begin position="643"/>
        <end position="658"/>
    </location>
</feature>
<feature type="domain" description="CCHC-type" evidence="3">
    <location>
        <begin position="455"/>
        <end position="470"/>
    </location>
</feature>
<protein>
    <submittedName>
        <fullName evidence="4">3966_t:CDS:1</fullName>
    </submittedName>
</protein>
<comment type="caution">
    <text evidence="4">The sequence shown here is derived from an EMBL/GenBank/DDBJ whole genome shotgun (WGS) entry which is preliminary data.</text>
</comment>
<feature type="compositionally biased region" description="Polar residues" evidence="2">
    <location>
        <begin position="876"/>
        <end position="901"/>
    </location>
</feature>
<name>A0A9N8VYT2_9GLOM</name>
<feature type="region of interest" description="Disordered" evidence="2">
    <location>
        <begin position="379"/>
        <end position="398"/>
    </location>
</feature>
<feature type="domain" description="CCHC-type" evidence="3">
    <location>
        <begin position="762"/>
        <end position="777"/>
    </location>
</feature>
<dbReference type="PANTHER" id="PTHR23002">
    <property type="entry name" value="ZINC FINGER CCHC DOMAIN CONTAINING PROTEIN"/>
    <property type="match status" value="1"/>
</dbReference>
<dbReference type="SUPFAM" id="SSF57756">
    <property type="entry name" value="Retrovirus zinc finger-like domains"/>
    <property type="match status" value="5"/>
</dbReference>
<feature type="domain" description="CCHC-type" evidence="3">
    <location>
        <begin position="703"/>
        <end position="718"/>
    </location>
</feature>
<dbReference type="InterPro" id="IPR051714">
    <property type="entry name" value="Znf_CCHC_NABP"/>
</dbReference>
<dbReference type="GO" id="GO:0008270">
    <property type="term" value="F:zinc ion binding"/>
    <property type="evidence" value="ECO:0007669"/>
    <property type="project" value="UniProtKB-KW"/>
</dbReference>
<sequence>MSSQINWETSEPEPTLPWNSKVTNECVEVEWHQNSSPETRGSSKKIVSPTRTLTTSDDDSWDPSYEHIKKSAKIPRPPPPKNVENNIEVELSFDERTPISNFQAPKTFRDVIVQTEVTYAPLQETSLFPLVSTTVQETIPNQLRSVIPSLLDIEPDENGKFSAPSAISLENNYVKETNNTNNDWNKPKKEHPSNKIVEWDNPEKISSFSKDIRDVWGSTYDRSKKDDRRNQEDVWGLGITHDRGKKDDRRNQEDVWGLGITHDLGNKDDRRNREAPQISKDSWDVTTFSQDIDEVNEFNNDRKSVPKEIPVSNENRQEVFKIAKDSWDNNADTTKSTDLFPAPEDWTKKAALFVSQITDSVESTSQWVEKQQYTEKNYYDDFSSENKSGRSGRNEGKSGACYKCNQEGHIARDCPESGRSGGRNEGLCYKCNESGHIARECPNVEDSGRRDFGACYKCHKPGHKAAECTEEREYEDIEGSGSNKKFTCFVCGSPDHLAIKCPSRQLQKPSPWDNPNPTNLTSDEAWNKLLQADKERDVDDFKDAFEEYAKSSSELTFQEIERQLRASNCKGRLVALEREELPLTKCLVDLQGVTEDKKYVVQIVMGPPSRLARTAGRRAGSDEENIEWLSQAGFLRDDVVPTCFNCKKKGHITKECQEPRRDRGGGGGRGRDCYNCGSTEHQARECDSEDRGDGQKGYRSQTCHNCGEEGHFSRDCTEPRRSGGGGGDGQKGYRSQTCHNCGEEGHFSRDCTEPRRSGGGGRKCHKCGEEGHLARDCGGDDYYDNKKYENNDNWPKDDENLGPKYALSRGRNQDRDSSWGGKHDKDPSFGDKEGRYWVGKQDRNAPWEVKQYEDPSYGDKRDLSRSGKQDFLREGYQNNDNIQPTWAQNKETPKSNWGLNQNKDEEFGSSGRPNKYKGKESETPFIDEQKKSNDIWTTEKSTPIKIDDWSMKREPVSPTPRSNIWDSPSRRNEKPEMFGDWNTRNSNKLSRNESRTPTFSKKSSDGRGVEMQDKPWWENT</sequence>
<dbReference type="PROSITE" id="PS50158">
    <property type="entry name" value="ZF_CCHC"/>
    <property type="match status" value="9"/>
</dbReference>
<dbReference type="GO" id="GO:0003676">
    <property type="term" value="F:nucleic acid binding"/>
    <property type="evidence" value="ECO:0007669"/>
    <property type="project" value="InterPro"/>
</dbReference>
<dbReference type="InterPro" id="IPR001878">
    <property type="entry name" value="Znf_CCHC"/>
</dbReference>
<feature type="compositionally biased region" description="Basic and acidic residues" evidence="2">
    <location>
        <begin position="917"/>
        <end position="933"/>
    </location>
</feature>
<evidence type="ECO:0000256" key="2">
    <source>
        <dbReference type="SAM" id="MobiDB-lite"/>
    </source>
</evidence>
<dbReference type="Pfam" id="PF00098">
    <property type="entry name" value="zf-CCHC"/>
    <property type="match status" value="8"/>
</dbReference>
<keyword evidence="1" id="KW-0863">Zinc-finger</keyword>
<feature type="compositionally biased region" description="Basic and acidic residues" evidence="2">
    <location>
        <begin position="741"/>
        <end position="756"/>
    </location>
</feature>
<keyword evidence="5" id="KW-1185">Reference proteome</keyword>
<feature type="compositionally biased region" description="Polar residues" evidence="2">
    <location>
        <begin position="982"/>
        <end position="1001"/>
    </location>
</feature>
<feature type="domain" description="CCHC-type" evidence="3">
    <location>
        <begin position="673"/>
        <end position="686"/>
    </location>
</feature>
<feature type="region of interest" description="Disordered" evidence="2">
    <location>
        <begin position="788"/>
        <end position="1020"/>
    </location>
</feature>
<dbReference type="OrthoDB" id="2391219at2759"/>
<dbReference type="AlphaFoldDB" id="A0A9N8VYT2"/>
<evidence type="ECO:0000256" key="1">
    <source>
        <dbReference type="PROSITE-ProRule" id="PRU00047"/>
    </source>
</evidence>
<dbReference type="Gene3D" id="4.10.60.10">
    <property type="entry name" value="Zinc finger, CCHC-type"/>
    <property type="match status" value="7"/>
</dbReference>
<evidence type="ECO:0000259" key="3">
    <source>
        <dbReference type="PROSITE" id="PS50158"/>
    </source>
</evidence>
<feature type="domain" description="CCHC-type" evidence="3">
    <location>
        <begin position="738"/>
        <end position="753"/>
    </location>
</feature>
<feature type="domain" description="CCHC-type" evidence="3">
    <location>
        <begin position="488"/>
        <end position="503"/>
    </location>
</feature>
<feature type="compositionally biased region" description="Basic and acidic residues" evidence="2">
    <location>
        <begin position="1002"/>
        <end position="1020"/>
    </location>
</feature>
<feature type="compositionally biased region" description="Basic and acidic residues" evidence="2">
    <location>
        <begin position="968"/>
        <end position="977"/>
    </location>
</feature>
<organism evidence="4 5">
    <name type="scientific">Diversispora eburnea</name>
    <dbReference type="NCBI Taxonomy" id="1213867"/>
    <lineage>
        <taxon>Eukaryota</taxon>
        <taxon>Fungi</taxon>
        <taxon>Fungi incertae sedis</taxon>
        <taxon>Mucoromycota</taxon>
        <taxon>Glomeromycotina</taxon>
        <taxon>Glomeromycetes</taxon>
        <taxon>Diversisporales</taxon>
        <taxon>Diversisporaceae</taxon>
        <taxon>Diversispora</taxon>
    </lineage>
</organism>
<keyword evidence="1" id="KW-0862">Zinc</keyword>
<feature type="domain" description="CCHC-type" evidence="3">
    <location>
        <begin position="401"/>
        <end position="416"/>
    </location>
</feature>
<reference evidence="4" key="1">
    <citation type="submission" date="2021-06" db="EMBL/GenBank/DDBJ databases">
        <authorList>
            <person name="Kallberg Y."/>
            <person name="Tangrot J."/>
            <person name="Rosling A."/>
        </authorList>
    </citation>
    <scope>NUCLEOTIDE SEQUENCE</scope>
    <source>
        <strain evidence="4">AZ414A</strain>
    </source>
</reference>
<feature type="region of interest" description="Disordered" evidence="2">
    <location>
        <begin position="1"/>
        <end position="64"/>
    </location>
</feature>
<feature type="compositionally biased region" description="Basic and acidic residues" evidence="2">
    <location>
        <begin position="788"/>
        <end position="801"/>
    </location>
</feature>
<keyword evidence="1" id="KW-0479">Metal-binding</keyword>
<dbReference type="EMBL" id="CAJVPK010000167">
    <property type="protein sequence ID" value="CAG8465105.1"/>
    <property type="molecule type" value="Genomic_DNA"/>
</dbReference>
<evidence type="ECO:0000313" key="5">
    <source>
        <dbReference type="Proteomes" id="UP000789706"/>
    </source>
</evidence>
<dbReference type="InterPro" id="IPR036875">
    <property type="entry name" value="Znf_CCHC_sf"/>
</dbReference>